<evidence type="ECO:0000256" key="6">
    <source>
        <dbReference type="ARBA" id="ARBA00022705"/>
    </source>
</evidence>
<evidence type="ECO:0000256" key="11">
    <source>
        <dbReference type="ARBA" id="ARBA00023125"/>
    </source>
</evidence>
<evidence type="ECO:0000256" key="9">
    <source>
        <dbReference type="ARBA" id="ARBA00022833"/>
    </source>
</evidence>
<name>A0A6J7CJP6_9ZZZZ</name>
<keyword evidence="7" id="KW-0479">Metal-binding</keyword>
<keyword evidence="5" id="KW-0548">Nucleotidyltransferase</keyword>
<dbReference type="PROSITE" id="PS50880">
    <property type="entry name" value="TOPRIM"/>
    <property type="match status" value="1"/>
</dbReference>
<dbReference type="CDD" id="cd03364">
    <property type="entry name" value="TOPRIM_DnaG_primases"/>
    <property type="match status" value="1"/>
</dbReference>
<evidence type="ECO:0000256" key="10">
    <source>
        <dbReference type="ARBA" id="ARBA00022842"/>
    </source>
</evidence>
<dbReference type="GO" id="GO:0003899">
    <property type="term" value="F:DNA-directed RNA polymerase activity"/>
    <property type="evidence" value="ECO:0007669"/>
    <property type="project" value="InterPro"/>
</dbReference>
<keyword evidence="11" id="KW-0238">DNA-binding</keyword>
<dbReference type="Gene3D" id="3.90.580.10">
    <property type="entry name" value="Zinc finger, CHC2-type domain"/>
    <property type="match status" value="1"/>
</dbReference>
<evidence type="ECO:0000256" key="4">
    <source>
        <dbReference type="ARBA" id="ARBA00022679"/>
    </source>
</evidence>
<keyword evidence="9" id="KW-0862">Zinc</keyword>
<dbReference type="GO" id="GO:0006269">
    <property type="term" value="P:DNA replication, synthesis of primer"/>
    <property type="evidence" value="ECO:0007669"/>
    <property type="project" value="UniProtKB-KW"/>
</dbReference>
<keyword evidence="3" id="KW-0639">Primosome</keyword>
<keyword evidence="4" id="KW-0808">Transferase</keyword>
<evidence type="ECO:0000256" key="12">
    <source>
        <dbReference type="ARBA" id="ARBA00023163"/>
    </source>
</evidence>
<keyword evidence="8" id="KW-0863">Zinc-finger</keyword>
<dbReference type="InterPro" id="IPR006295">
    <property type="entry name" value="DNA_primase_DnaG"/>
</dbReference>
<organism evidence="15">
    <name type="scientific">freshwater metagenome</name>
    <dbReference type="NCBI Taxonomy" id="449393"/>
    <lineage>
        <taxon>unclassified sequences</taxon>
        <taxon>metagenomes</taxon>
        <taxon>ecological metagenomes</taxon>
    </lineage>
</organism>
<dbReference type="InterPro" id="IPR019475">
    <property type="entry name" value="DNA_primase_DnaB-bd"/>
</dbReference>
<dbReference type="GO" id="GO:0003677">
    <property type="term" value="F:DNA binding"/>
    <property type="evidence" value="ECO:0007669"/>
    <property type="project" value="UniProtKB-KW"/>
</dbReference>
<dbReference type="Pfam" id="PF10410">
    <property type="entry name" value="DnaB_bind"/>
    <property type="match status" value="1"/>
</dbReference>
<dbReference type="GO" id="GO:0008270">
    <property type="term" value="F:zinc ion binding"/>
    <property type="evidence" value="ECO:0007669"/>
    <property type="project" value="UniProtKB-KW"/>
</dbReference>
<evidence type="ECO:0000313" key="15">
    <source>
        <dbReference type="EMBL" id="CAB4857931.1"/>
    </source>
</evidence>
<evidence type="ECO:0000256" key="8">
    <source>
        <dbReference type="ARBA" id="ARBA00022771"/>
    </source>
</evidence>
<keyword evidence="12" id="KW-0804">Transcription</keyword>
<accession>A0A6J7CJP6</accession>
<dbReference type="InterPro" id="IPR037068">
    <property type="entry name" value="DNA_primase_core_N_sf"/>
</dbReference>
<dbReference type="Gene3D" id="3.40.1360.10">
    <property type="match status" value="1"/>
</dbReference>
<dbReference type="Pfam" id="PF08275">
    <property type="entry name" value="DNAG_N"/>
    <property type="match status" value="1"/>
</dbReference>
<evidence type="ECO:0000256" key="1">
    <source>
        <dbReference type="ARBA" id="ARBA00001947"/>
    </source>
</evidence>
<dbReference type="Pfam" id="PF13155">
    <property type="entry name" value="Toprim_2"/>
    <property type="match status" value="1"/>
</dbReference>
<feature type="domain" description="Toprim" evidence="14">
    <location>
        <begin position="262"/>
        <end position="343"/>
    </location>
</feature>
<dbReference type="SMART" id="SM00400">
    <property type="entry name" value="ZnF_CHCC"/>
    <property type="match status" value="1"/>
</dbReference>
<dbReference type="PANTHER" id="PTHR30313:SF2">
    <property type="entry name" value="DNA PRIMASE"/>
    <property type="match status" value="1"/>
</dbReference>
<dbReference type="InterPro" id="IPR013264">
    <property type="entry name" value="DNAG_N"/>
</dbReference>
<evidence type="ECO:0000259" key="14">
    <source>
        <dbReference type="PROSITE" id="PS50880"/>
    </source>
</evidence>
<dbReference type="Pfam" id="PF01807">
    <property type="entry name" value="Zn_ribbon_DnaG"/>
    <property type="match status" value="1"/>
</dbReference>
<keyword evidence="2" id="KW-0240">DNA-directed RNA polymerase</keyword>
<evidence type="ECO:0000256" key="2">
    <source>
        <dbReference type="ARBA" id="ARBA00022478"/>
    </source>
</evidence>
<evidence type="ECO:0000256" key="7">
    <source>
        <dbReference type="ARBA" id="ARBA00022723"/>
    </source>
</evidence>
<dbReference type="InterPro" id="IPR006171">
    <property type="entry name" value="TOPRIM_dom"/>
</dbReference>
<dbReference type="HAMAP" id="MF_00974">
    <property type="entry name" value="DNA_primase_DnaG"/>
    <property type="match status" value="1"/>
</dbReference>
<dbReference type="GO" id="GO:0000428">
    <property type="term" value="C:DNA-directed RNA polymerase complex"/>
    <property type="evidence" value="ECO:0007669"/>
    <property type="project" value="UniProtKB-KW"/>
</dbReference>
<gene>
    <name evidence="15" type="ORF">UFOPK3444_00008</name>
</gene>
<dbReference type="FunFam" id="3.90.580.10:FF:000001">
    <property type="entry name" value="DNA primase"/>
    <property type="match status" value="1"/>
</dbReference>
<dbReference type="InterPro" id="IPR050219">
    <property type="entry name" value="DnaG_primase"/>
</dbReference>
<feature type="region of interest" description="Disordered" evidence="13">
    <location>
        <begin position="434"/>
        <end position="465"/>
    </location>
</feature>
<dbReference type="GO" id="GO:0005737">
    <property type="term" value="C:cytoplasm"/>
    <property type="evidence" value="ECO:0007669"/>
    <property type="project" value="TreeGrafter"/>
</dbReference>
<evidence type="ECO:0000256" key="13">
    <source>
        <dbReference type="SAM" id="MobiDB-lite"/>
    </source>
</evidence>
<protein>
    <submittedName>
        <fullName evidence="15">Unannotated protein</fullName>
    </submittedName>
</protein>
<dbReference type="InterPro" id="IPR002694">
    <property type="entry name" value="Znf_CHC2"/>
</dbReference>
<evidence type="ECO:0000256" key="5">
    <source>
        <dbReference type="ARBA" id="ARBA00022695"/>
    </source>
</evidence>
<proteinExistence type="inferred from homology"/>
<dbReference type="SMART" id="SM00493">
    <property type="entry name" value="TOPRIM"/>
    <property type="match status" value="1"/>
</dbReference>
<dbReference type="GO" id="GO:1990077">
    <property type="term" value="C:primosome complex"/>
    <property type="evidence" value="ECO:0007669"/>
    <property type="project" value="UniProtKB-KW"/>
</dbReference>
<reference evidence="15" key="1">
    <citation type="submission" date="2020-05" db="EMBL/GenBank/DDBJ databases">
        <authorList>
            <person name="Chiriac C."/>
            <person name="Salcher M."/>
            <person name="Ghai R."/>
            <person name="Kavagutti S V."/>
        </authorList>
    </citation>
    <scope>NUCLEOTIDE SEQUENCE</scope>
</reference>
<dbReference type="SUPFAM" id="SSF56731">
    <property type="entry name" value="DNA primase core"/>
    <property type="match status" value="1"/>
</dbReference>
<dbReference type="SUPFAM" id="SSF57783">
    <property type="entry name" value="Zinc beta-ribbon"/>
    <property type="match status" value="1"/>
</dbReference>
<comment type="cofactor">
    <cofactor evidence="1">
        <name>Zn(2+)</name>
        <dbReference type="ChEBI" id="CHEBI:29105"/>
    </cofactor>
</comment>
<keyword evidence="10" id="KW-0460">Magnesium</keyword>
<keyword evidence="6" id="KW-0235">DNA replication</keyword>
<evidence type="ECO:0000256" key="3">
    <source>
        <dbReference type="ARBA" id="ARBA00022515"/>
    </source>
</evidence>
<dbReference type="Gene3D" id="3.90.980.10">
    <property type="entry name" value="DNA primase, catalytic core, N-terminal domain"/>
    <property type="match status" value="1"/>
</dbReference>
<dbReference type="PANTHER" id="PTHR30313">
    <property type="entry name" value="DNA PRIMASE"/>
    <property type="match status" value="1"/>
</dbReference>
<sequence length="610" mass="66510">MSRYSDEDREKVRDAIDMVALVETRTELKRAGANSYFGRCPFHDERSGSFHVRPLEKHYHCFGCQASGDPFKFVMETEGLDFRESIEHLADRFGVQVEPMEEDAGAADKRKRRDRLISLLERTTTFYEKVLQDAGEASAAREMLTQRGLNAETLAAFRVGYSPSAWDRVLMASREAGFSEEELMAAGLAQKQRGKDGIFDRFRGRIMFPLSDQRGRVLGFGARAMRDEQGPKYLNSAEGEVYHKGRQLFGLDLARAPAAKAGSIVLVEGYVDALALHQAGVENVVALMGTALTDDQAAQLERTANVLLLALDADKAGQKAMLRAGEIASGRRLELRVVDMPAGKDPGDLLKEEGEERLRSRFQVSEPFVSFRIRTILEAADLTGAEGKDAALALIRPVISEQPPSVLREELVARVATELGLSGELAAGLVTAAPVKSSSGPTQSQARGSQRAPSPVVESPSPHNRVAQTERAFLATCLADRHSGGLKLNEVVPESHFTGLVERKAAVHLRDHLADPLAGLAGGDDDELGNVISELLGRSMELEGGAAAVELEWLQLEKLRVEREIDQARRTNPGAAGPLALEREAIRRALDIASEALEDESEAREGSRGV</sequence>
<dbReference type="EMBL" id="CAFBLU010000001">
    <property type="protein sequence ID" value="CAB4857931.1"/>
    <property type="molecule type" value="Genomic_DNA"/>
</dbReference>
<dbReference type="InterPro" id="IPR030846">
    <property type="entry name" value="DnaG_bac"/>
</dbReference>
<dbReference type="AlphaFoldDB" id="A0A6J7CJP6"/>
<feature type="compositionally biased region" description="Polar residues" evidence="13">
    <location>
        <begin position="436"/>
        <end position="452"/>
    </location>
</feature>
<dbReference type="NCBIfam" id="TIGR01391">
    <property type="entry name" value="dnaG"/>
    <property type="match status" value="1"/>
</dbReference>
<dbReference type="InterPro" id="IPR034151">
    <property type="entry name" value="TOPRIM_DnaG_bac"/>
</dbReference>
<dbReference type="InterPro" id="IPR036977">
    <property type="entry name" value="DNA_primase_Znf_CHC2"/>
</dbReference>